<dbReference type="Pfam" id="PF00857">
    <property type="entry name" value="Isochorismatase"/>
    <property type="match status" value="1"/>
</dbReference>
<dbReference type="GO" id="GO:0019363">
    <property type="term" value="P:pyridine nucleotide biosynthetic process"/>
    <property type="evidence" value="ECO:0007669"/>
    <property type="project" value="UniProtKB-KW"/>
</dbReference>
<reference evidence="10" key="1">
    <citation type="submission" date="2016-01" db="EMBL/GenBank/DDBJ databases">
        <authorList>
            <person name="Gamez R.M."/>
            <person name="Rodriguez F."/>
            <person name="Bernal J.F."/>
            <person name="Agarwala R."/>
            <person name="Landsman D."/>
            <person name="Marino-Ramirez L."/>
        </authorList>
    </citation>
    <scope>NUCLEOTIDE SEQUENCE [LARGE SCALE GENOMIC DNA]</scope>
    <source>
        <strain evidence="10">Ps006</strain>
    </source>
</reference>
<dbReference type="InterPro" id="IPR052347">
    <property type="entry name" value="Isochorismatase_Nicotinamidase"/>
</dbReference>
<dbReference type="CDD" id="cd01011">
    <property type="entry name" value="nicotinamidase"/>
    <property type="match status" value="1"/>
</dbReference>
<dbReference type="PANTHER" id="PTHR11080">
    <property type="entry name" value="PYRAZINAMIDASE/NICOTINAMIDASE"/>
    <property type="match status" value="1"/>
</dbReference>
<evidence type="ECO:0000256" key="6">
    <source>
        <dbReference type="ARBA" id="ARBA00039017"/>
    </source>
</evidence>
<evidence type="ECO:0000313" key="10">
    <source>
        <dbReference type="Proteomes" id="UP000067111"/>
    </source>
</evidence>
<comment type="similarity">
    <text evidence="1">Belongs to the isochorismatase family.</text>
</comment>
<comment type="caution">
    <text evidence="9">The sequence shown here is derived from an EMBL/GenBank/DDBJ whole genome shotgun (WGS) entry which is preliminary data.</text>
</comment>
<dbReference type="SUPFAM" id="SSF52499">
    <property type="entry name" value="Isochorismatase-like hydrolases"/>
    <property type="match status" value="1"/>
</dbReference>
<evidence type="ECO:0000256" key="1">
    <source>
        <dbReference type="ARBA" id="ARBA00006336"/>
    </source>
</evidence>
<dbReference type="GO" id="GO:0008936">
    <property type="term" value="F:nicotinamidase activity"/>
    <property type="evidence" value="ECO:0007669"/>
    <property type="project" value="UniProtKB-EC"/>
</dbReference>
<evidence type="ECO:0000256" key="5">
    <source>
        <dbReference type="ARBA" id="ARBA00037900"/>
    </source>
</evidence>
<feature type="domain" description="Isochorismatase-like" evidence="8">
    <location>
        <begin position="81"/>
        <end position="206"/>
    </location>
</feature>
<evidence type="ECO:0000256" key="7">
    <source>
        <dbReference type="ARBA" id="ARBA00043224"/>
    </source>
</evidence>
<evidence type="ECO:0000256" key="4">
    <source>
        <dbReference type="ARBA" id="ARBA00022801"/>
    </source>
</evidence>
<dbReference type="Proteomes" id="UP000067111">
    <property type="component" value="Unassembled WGS sequence"/>
</dbReference>
<dbReference type="EC" id="3.5.1.19" evidence="6"/>
<organism evidence="9 10">
    <name type="scientific">Pseudomonas palleroniana</name>
    <dbReference type="NCBI Taxonomy" id="191390"/>
    <lineage>
        <taxon>Bacteria</taxon>
        <taxon>Pseudomonadati</taxon>
        <taxon>Pseudomonadota</taxon>
        <taxon>Gammaproteobacteria</taxon>
        <taxon>Pseudomonadales</taxon>
        <taxon>Pseudomonadaceae</taxon>
        <taxon>Pseudomonas</taxon>
    </lineage>
</organism>
<evidence type="ECO:0000313" key="9">
    <source>
        <dbReference type="EMBL" id="KWU49646.1"/>
    </source>
</evidence>
<dbReference type="GO" id="GO:0046872">
    <property type="term" value="F:metal ion binding"/>
    <property type="evidence" value="ECO:0007669"/>
    <property type="project" value="UniProtKB-KW"/>
</dbReference>
<evidence type="ECO:0000256" key="3">
    <source>
        <dbReference type="ARBA" id="ARBA00022723"/>
    </source>
</evidence>
<name>A0A0X7K1Y1_9PSED</name>
<protein>
    <recommendedName>
        <fullName evidence="6">nicotinamidase</fullName>
        <ecNumber evidence="6">3.5.1.19</ecNumber>
    </recommendedName>
    <alternativeName>
        <fullName evidence="7">Nicotinamide deamidase</fullName>
    </alternativeName>
</protein>
<keyword evidence="4" id="KW-0378">Hydrolase</keyword>
<comment type="pathway">
    <text evidence="5">Cofactor biosynthesis; nicotinate biosynthesis; nicotinate from nicotinamide: step 1/1.</text>
</comment>
<dbReference type="RefSeq" id="WP_060755351.1">
    <property type="nucleotide sequence ID" value="NZ_LRMR01000023.1"/>
</dbReference>
<dbReference type="InterPro" id="IPR036380">
    <property type="entry name" value="Isochorismatase-like_sf"/>
</dbReference>
<gene>
    <name evidence="9" type="ORF">AWV77_17010</name>
</gene>
<keyword evidence="3" id="KW-0479">Metal-binding</keyword>
<proteinExistence type="inferred from homology"/>
<accession>A0A0X7K1Y1</accession>
<keyword evidence="2" id="KW-0662">Pyridine nucleotide biosynthesis</keyword>
<evidence type="ECO:0000256" key="2">
    <source>
        <dbReference type="ARBA" id="ARBA00022642"/>
    </source>
</evidence>
<dbReference type="AlphaFoldDB" id="A0A0X7K1Y1"/>
<sequence length="215" mass="23041">MTLAKTALASFDVDAQKSFTPLCPNELPVAGGDQIGAELNYMASLVGHRVGSKDAHTPHAPWVVTEASAMLQPTGLPHADLTWVSHCVPGTEGFTLLDELPAPYDYDYFVWKGVEPDLHPYGACYHDLHDKLSTGVIEYLKAQGVVRVIVGGLALDYCVKTTALQLLKAGLEVVLHLPACRGISEEGSVQALNELLKAGAVISSTREELAVHATR</sequence>
<dbReference type="EMBL" id="LRMR01000023">
    <property type="protein sequence ID" value="KWU49646.1"/>
    <property type="molecule type" value="Genomic_DNA"/>
</dbReference>
<dbReference type="InterPro" id="IPR000868">
    <property type="entry name" value="Isochorismatase-like_dom"/>
</dbReference>
<dbReference type="OrthoDB" id="9791276at2"/>
<dbReference type="PANTHER" id="PTHR11080:SF2">
    <property type="entry name" value="LD05707P"/>
    <property type="match status" value="1"/>
</dbReference>
<dbReference type="Gene3D" id="3.40.50.850">
    <property type="entry name" value="Isochorismatase-like"/>
    <property type="match status" value="1"/>
</dbReference>
<evidence type="ECO:0000259" key="8">
    <source>
        <dbReference type="Pfam" id="PF00857"/>
    </source>
</evidence>